<organism evidence="2 3">
    <name type="scientific">Eleusine coracana subsp. coracana</name>
    <dbReference type="NCBI Taxonomy" id="191504"/>
    <lineage>
        <taxon>Eukaryota</taxon>
        <taxon>Viridiplantae</taxon>
        <taxon>Streptophyta</taxon>
        <taxon>Embryophyta</taxon>
        <taxon>Tracheophyta</taxon>
        <taxon>Spermatophyta</taxon>
        <taxon>Magnoliopsida</taxon>
        <taxon>Liliopsida</taxon>
        <taxon>Poales</taxon>
        <taxon>Poaceae</taxon>
        <taxon>PACMAD clade</taxon>
        <taxon>Chloridoideae</taxon>
        <taxon>Cynodonteae</taxon>
        <taxon>Eleusininae</taxon>
        <taxon>Eleusine</taxon>
    </lineage>
</organism>
<reference evidence="2" key="2">
    <citation type="submission" date="2021-12" db="EMBL/GenBank/DDBJ databases">
        <title>Resequencing data analysis of finger millet.</title>
        <authorList>
            <person name="Hatakeyama M."/>
            <person name="Aluri S."/>
            <person name="Balachadran M.T."/>
            <person name="Sivarajan S.R."/>
            <person name="Poveda L."/>
            <person name="Shimizu-Inatsugi R."/>
            <person name="Schlapbach R."/>
            <person name="Sreeman S.M."/>
            <person name="Shimizu K.K."/>
        </authorList>
    </citation>
    <scope>NUCLEOTIDE SEQUENCE</scope>
</reference>
<gene>
    <name evidence="2" type="primary">ga20349</name>
    <name evidence="2" type="ORF">PR202_ga20349</name>
</gene>
<evidence type="ECO:0000313" key="3">
    <source>
        <dbReference type="Proteomes" id="UP001054889"/>
    </source>
</evidence>
<dbReference type="EMBL" id="BQKI01000009">
    <property type="protein sequence ID" value="GJN02953.1"/>
    <property type="molecule type" value="Genomic_DNA"/>
</dbReference>
<accession>A0AAV5CWG8</accession>
<evidence type="ECO:0000313" key="2">
    <source>
        <dbReference type="EMBL" id="GJN02953.1"/>
    </source>
</evidence>
<feature type="compositionally biased region" description="Basic and acidic residues" evidence="1">
    <location>
        <begin position="1"/>
        <end position="11"/>
    </location>
</feature>
<feature type="region of interest" description="Disordered" evidence="1">
    <location>
        <begin position="1"/>
        <end position="23"/>
    </location>
</feature>
<feature type="compositionally biased region" description="Basic residues" evidence="1">
    <location>
        <begin position="40"/>
        <end position="56"/>
    </location>
</feature>
<comment type="caution">
    <text evidence="2">The sequence shown here is derived from an EMBL/GenBank/DDBJ whole genome shotgun (WGS) entry which is preliminary data.</text>
</comment>
<proteinExistence type="predicted"/>
<keyword evidence="3" id="KW-1185">Reference proteome</keyword>
<feature type="region of interest" description="Disordered" evidence="1">
    <location>
        <begin position="35"/>
        <end position="100"/>
    </location>
</feature>
<name>A0AAV5CWG8_ELECO</name>
<protein>
    <submittedName>
        <fullName evidence="2">Uncharacterized protein</fullName>
    </submittedName>
</protein>
<evidence type="ECO:0000256" key="1">
    <source>
        <dbReference type="SAM" id="MobiDB-lite"/>
    </source>
</evidence>
<dbReference type="AlphaFoldDB" id="A0AAV5CWG8"/>
<reference evidence="2" key="1">
    <citation type="journal article" date="2018" name="DNA Res.">
        <title>Multiple hybrid de novo genome assembly of finger millet, an orphan allotetraploid crop.</title>
        <authorList>
            <person name="Hatakeyama M."/>
            <person name="Aluri S."/>
            <person name="Balachadran M.T."/>
            <person name="Sivarajan S.R."/>
            <person name="Patrignani A."/>
            <person name="Gruter S."/>
            <person name="Poveda L."/>
            <person name="Shimizu-Inatsugi R."/>
            <person name="Baeten J."/>
            <person name="Francoijs K.J."/>
            <person name="Nataraja K.N."/>
            <person name="Reddy Y.A.N."/>
            <person name="Phadnis S."/>
            <person name="Ravikumar R.L."/>
            <person name="Schlapbach R."/>
            <person name="Sreeman S.M."/>
            <person name="Shimizu K.K."/>
        </authorList>
    </citation>
    <scope>NUCLEOTIDE SEQUENCE</scope>
</reference>
<sequence>MAYRERQDQQSRRRWRRRPAEAVEEASRWRRLASVVEKRGSRRRKDEKRIRRRWRGSTRAARRDARGRQLPGDAAGGGDVGRDDGGRPLGAWGERWVGGGEGWKGRNGSLLSPRERGSPLPPVFVCV</sequence>
<dbReference type="Proteomes" id="UP001054889">
    <property type="component" value="Unassembled WGS sequence"/>
</dbReference>